<organism evidence="1 2">
    <name type="scientific">Parachaetomium inaequale</name>
    <dbReference type="NCBI Taxonomy" id="2588326"/>
    <lineage>
        <taxon>Eukaryota</taxon>
        <taxon>Fungi</taxon>
        <taxon>Dikarya</taxon>
        <taxon>Ascomycota</taxon>
        <taxon>Pezizomycotina</taxon>
        <taxon>Sordariomycetes</taxon>
        <taxon>Sordariomycetidae</taxon>
        <taxon>Sordariales</taxon>
        <taxon>Chaetomiaceae</taxon>
        <taxon>Parachaetomium</taxon>
    </lineage>
</organism>
<sequence length="340" mass="39583">MVDYPDSADLLEPLPDPPEPLPLVIGPKLAPFTPMAHADIEFIKELGNPEQDLDSRVWEVKIDGAETHYALKIFYFNHYGYLSQSSGGYMSRRLASRQRYIDFFDPFNCECRVYGRLKQEEREDLAVRAHGYLLLTPEQEDELCRMIEGIDYDEPVDPDKNGNGTNTWGRWEQHHHLPLRAIVKDLATHPDPFKPAQITDMWKDLEELHGLGILVRDITVFNYYNAKLIDFSRAWTWPHPSLDAITSYHLKDQLQRDPGGLEDVIVEWGIDMRWNWDEVEISQDLQDCASGKGEGERGPFGVDPRLYDWRKWEEDLVAADEFMEHELYAEVEEAEDEWQS</sequence>
<evidence type="ECO:0000313" key="1">
    <source>
        <dbReference type="EMBL" id="KAK4033491.1"/>
    </source>
</evidence>
<name>A0AAN6SM58_9PEZI</name>
<protein>
    <submittedName>
        <fullName evidence="1">Kinetochore Sim4 complex subunit FTA2-domain-containing protein</fullName>
    </submittedName>
</protein>
<gene>
    <name evidence="1" type="ORF">C8A01DRAFT_40059</name>
</gene>
<evidence type="ECO:0000313" key="2">
    <source>
        <dbReference type="Proteomes" id="UP001303115"/>
    </source>
</evidence>
<dbReference type="Pfam" id="PF13095">
    <property type="entry name" value="FTA2"/>
    <property type="match status" value="1"/>
</dbReference>
<comment type="caution">
    <text evidence="1">The sequence shown here is derived from an EMBL/GenBank/DDBJ whole genome shotgun (WGS) entry which is preliminary data.</text>
</comment>
<dbReference type="EMBL" id="MU854527">
    <property type="protein sequence ID" value="KAK4033491.1"/>
    <property type="molecule type" value="Genomic_DNA"/>
</dbReference>
<dbReference type="InterPro" id="IPR025213">
    <property type="entry name" value="Sim4_Fta2"/>
</dbReference>
<keyword evidence="2" id="KW-1185">Reference proteome</keyword>
<proteinExistence type="predicted"/>
<reference evidence="2" key="1">
    <citation type="journal article" date="2023" name="Mol. Phylogenet. Evol.">
        <title>Genome-scale phylogeny and comparative genomics of the fungal order Sordariales.</title>
        <authorList>
            <person name="Hensen N."/>
            <person name="Bonometti L."/>
            <person name="Westerberg I."/>
            <person name="Brannstrom I.O."/>
            <person name="Guillou S."/>
            <person name="Cros-Aarteil S."/>
            <person name="Calhoun S."/>
            <person name="Haridas S."/>
            <person name="Kuo A."/>
            <person name="Mondo S."/>
            <person name="Pangilinan J."/>
            <person name="Riley R."/>
            <person name="LaButti K."/>
            <person name="Andreopoulos B."/>
            <person name="Lipzen A."/>
            <person name="Chen C."/>
            <person name="Yan M."/>
            <person name="Daum C."/>
            <person name="Ng V."/>
            <person name="Clum A."/>
            <person name="Steindorff A."/>
            <person name="Ohm R.A."/>
            <person name="Martin F."/>
            <person name="Silar P."/>
            <person name="Natvig D.O."/>
            <person name="Lalanne C."/>
            <person name="Gautier V."/>
            <person name="Ament-Velasquez S.L."/>
            <person name="Kruys A."/>
            <person name="Hutchinson M.I."/>
            <person name="Powell A.J."/>
            <person name="Barry K."/>
            <person name="Miller A.N."/>
            <person name="Grigoriev I.V."/>
            <person name="Debuchy R."/>
            <person name="Gladieux P."/>
            <person name="Hiltunen Thoren M."/>
            <person name="Johannesson H."/>
        </authorList>
    </citation>
    <scope>NUCLEOTIDE SEQUENCE [LARGE SCALE GENOMIC DNA]</scope>
    <source>
        <strain evidence="2">CBS 284.82</strain>
    </source>
</reference>
<dbReference type="AlphaFoldDB" id="A0AAN6SM58"/>
<accession>A0AAN6SM58</accession>
<dbReference type="Proteomes" id="UP001303115">
    <property type="component" value="Unassembled WGS sequence"/>
</dbReference>